<name>A0ABR1JB99_9AGAR</name>
<dbReference type="InterPro" id="IPR036959">
    <property type="entry name" value="Peptidase_C12_UCH_sf"/>
</dbReference>
<evidence type="ECO:0000256" key="5">
    <source>
        <dbReference type="ARBA" id="ARBA00022801"/>
    </source>
</evidence>
<comment type="catalytic activity">
    <reaction evidence="1 8">
        <text>Thiol-dependent hydrolysis of ester, thioester, amide, peptide and isopeptide bonds formed by the C-terminal Gly of ubiquitin (a 76-residue protein attached to proteins as an intracellular targeting signal).</text>
        <dbReference type="EC" id="3.4.19.12"/>
    </reaction>
</comment>
<dbReference type="PROSITE" id="PS52048">
    <property type="entry name" value="UCH_DOMAIN"/>
    <property type="match status" value="1"/>
</dbReference>
<dbReference type="PANTHER" id="PTHR10589:SF17">
    <property type="entry name" value="UBIQUITIN CARBOXYL-TERMINAL HYDROLASE"/>
    <property type="match status" value="1"/>
</dbReference>
<comment type="similarity">
    <text evidence="2 7 8">Belongs to the peptidase C12 family.</text>
</comment>
<comment type="caution">
    <text evidence="10">The sequence shown here is derived from an EMBL/GenBank/DDBJ whole genome shotgun (WGS) entry which is preliminary data.</text>
</comment>
<dbReference type="EC" id="3.4.19.12" evidence="8"/>
<evidence type="ECO:0000259" key="9">
    <source>
        <dbReference type="PROSITE" id="PS52048"/>
    </source>
</evidence>
<reference evidence="10 11" key="1">
    <citation type="submission" date="2024-01" db="EMBL/GenBank/DDBJ databases">
        <title>A draft genome for the cacao thread blight pathogen Marasmiellus scandens.</title>
        <authorList>
            <person name="Baruah I.K."/>
            <person name="Leung J."/>
            <person name="Bukari Y."/>
            <person name="Amoako-Attah I."/>
            <person name="Meinhardt L.W."/>
            <person name="Bailey B.A."/>
            <person name="Cohen S.P."/>
        </authorList>
    </citation>
    <scope>NUCLEOTIDE SEQUENCE [LARGE SCALE GENOMIC DNA]</scope>
    <source>
        <strain evidence="10 11">GH-19</strain>
    </source>
</reference>
<keyword evidence="6 8" id="KW-0788">Thiol protease</keyword>
<dbReference type="GO" id="GO:0004843">
    <property type="term" value="F:cysteine-type deubiquitinase activity"/>
    <property type="evidence" value="ECO:0007669"/>
    <property type="project" value="UniProtKB-EC"/>
</dbReference>
<dbReference type="InterPro" id="IPR001578">
    <property type="entry name" value="Peptidase_C12_UCH"/>
</dbReference>
<evidence type="ECO:0000313" key="10">
    <source>
        <dbReference type="EMBL" id="KAK7454095.1"/>
    </source>
</evidence>
<comment type="caution">
    <text evidence="7">Lacks conserved residue(s) required for the propagation of feature annotation.</text>
</comment>
<organism evidence="10 11">
    <name type="scientific">Marasmiellus scandens</name>
    <dbReference type="NCBI Taxonomy" id="2682957"/>
    <lineage>
        <taxon>Eukaryota</taxon>
        <taxon>Fungi</taxon>
        <taxon>Dikarya</taxon>
        <taxon>Basidiomycota</taxon>
        <taxon>Agaricomycotina</taxon>
        <taxon>Agaricomycetes</taxon>
        <taxon>Agaricomycetidae</taxon>
        <taxon>Agaricales</taxon>
        <taxon>Marasmiineae</taxon>
        <taxon>Omphalotaceae</taxon>
        <taxon>Marasmiellus</taxon>
    </lineage>
</organism>
<dbReference type="PRINTS" id="PR00707">
    <property type="entry name" value="UBCTHYDRLASE"/>
</dbReference>
<dbReference type="InterPro" id="IPR038765">
    <property type="entry name" value="Papain-like_cys_pep_sf"/>
</dbReference>
<dbReference type="Gene3D" id="3.40.532.10">
    <property type="entry name" value="Peptidase C12, ubiquitin carboxyl-terminal hydrolase"/>
    <property type="match status" value="1"/>
</dbReference>
<evidence type="ECO:0000256" key="4">
    <source>
        <dbReference type="ARBA" id="ARBA00022786"/>
    </source>
</evidence>
<evidence type="ECO:0000256" key="3">
    <source>
        <dbReference type="ARBA" id="ARBA00022670"/>
    </source>
</evidence>
<keyword evidence="4 8" id="KW-0833">Ubl conjugation pathway</keyword>
<sequence>MLAMIPRPVEAVILVFPYEEARYRRAAEDERLAKEGGPKVDESVFWMTQTIRNACGAMAMIHGIANSRVQLRPSSPLQVFLDECRSKPPSEWSKLLENSPKFAEIHASVANAGQCMPSQSDEHPDQAYTSFVVAPGEGSTGRRVVELDGGRAGPVDRGECGDDLLLEVVRLVREDFMDKSGSIKFNMMYLGKPLST</sequence>
<dbReference type="Pfam" id="PF01088">
    <property type="entry name" value="Peptidase_C12"/>
    <property type="match status" value="1"/>
</dbReference>
<evidence type="ECO:0000313" key="11">
    <source>
        <dbReference type="Proteomes" id="UP001498398"/>
    </source>
</evidence>
<proteinExistence type="inferred from homology"/>
<keyword evidence="5 8" id="KW-0378">Hydrolase</keyword>
<evidence type="ECO:0000256" key="2">
    <source>
        <dbReference type="ARBA" id="ARBA00009326"/>
    </source>
</evidence>
<dbReference type="EMBL" id="JBANRG010000025">
    <property type="protein sequence ID" value="KAK7454095.1"/>
    <property type="molecule type" value="Genomic_DNA"/>
</dbReference>
<evidence type="ECO:0000256" key="7">
    <source>
        <dbReference type="PROSITE-ProRule" id="PRU01393"/>
    </source>
</evidence>
<gene>
    <name evidence="10" type="primary">YUH1_3</name>
    <name evidence="10" type="ORF">VKT23_011606</name>
</gene>
<evidence type="ECO:0000256" key="8">
    <source>
        <dbReference type="RuleBase" id="RU361215"/>
    </source>
</evidence>
<evidence type="ECO:0000256" key="6">
    <source>
        <dbReference type="ARBA" id="ARBA00022807"/>
    </source>
</evidence>
<dbReference type="Proteomes" id="UP001498398">
    <property type="component" value="Unassembled WGS sequence"/>
</dbReference>
<dbReference type="PANTHER" id="PTHR10589">
    <property type="entry name" value="UBIQUITIN CARBOXYL-TERMINAL HYDROLASE"/>
    <property type="match status" value="1"/>
</dbReference>
<dbReference type="SUPFAM" id="SSF54001">
    <property type="entry name" value="Cysteine proteinases"/>
    <property type="match status" value="1"/>
</dbReference>
<protein>
    <recommendedName>
        <fullName evidence="8">Ubiquitin carboxyl-terminal hydrolase</fullName>
        <ecNumber evidence="8">3.4.19.12</ecNumber>
    </recommendedName>
</protein>
<keyword evidence="11" id="KW-1185">Reference proteome</keyword>
<accession>A0ABR1JB99</accession>
<evidence type="ECO:0000256" key="1">
    <source>
        <dbReference type="ARBA" id="ARBA00000707"/>
    </source>
</evidence>
<feature type="domain" description="UCH catalytic" evidence="9">
    <location>
        <begin position="1"/>
        <end position="192"/>
    </location>
</feature>
<keyword evidence="3 8" id="KW-0645">Protease</keyword>